<keyword evidence="7" id="KW-0676">Redox-active center</keyword>
<dbReference type="Gene3D" id="3.30.390.30">
    <property type="match status" value="1"/>
</dbReference>
<feature type="domain" description="FAD/NAD(P)-binding" evidence="9">
    <location>
        <begin position="1"/>
        <end position="294"/>
    </location>
</feature>
<organism evidence="10 11">
    <name type="scientific">Enterococcus canintestini</name>
    <dbReference type="NCBI Taxonomy" id="317010"/>
    <lineage>
        <taxon>Bacteria</taxon>
        <taxon>Bacillati</taxon>
        <taxon>Bacillota</taxon>
        <taxon>Bacilli</taxon>
        <taxon>Lactobacillales</taxon>
        <taxon>Enterococcaceae</taxon>
        <taxon>Enterococcus</taxon>
    </lineage>
</organism>
<evidence type="ECO:0000313" key="10">
    <source>
        <dbReference type="EMBL" id="OJG15688.1"/>
    </source>
</evidence>
<dbReference type="EMBL" id="JXKG01000005">
    <property type="protein sequence ID" value="OJG15688.1"/>
    <property type="molecule type" value="Genomic_DNA"/>
</dbReference>
<dbReference type="SUPFAM" id="SSF55424">
    <property type="entry name" value="FAD/NAD-linked reductases, dimerisation (C-terminal) domain"/>
    <property type="match status" value="1"/>
</dbReference>
<evidence type="ECO:0000256" key="7">
    <source>
        <dbReference type="ARBA" id="ARBA00023284"/>
    </source>
</evidence>
<keyword evidence="3" id="KW-0285">Flavoprotein</keyword>
<dbReference type="PRINTS" id="PR00411">
    <property type="entry name" value="PNDRDTASEI"/>
</dbReference>
<dbReference type="PANTHER" id="PTHR43429:SF1">
    <property type="entry name" value="NAD(P)H SULFUR OXIDOREDUCTASE (COA-DEPENDENT)"/>
    <property type="match status" value="1"/>
</dbReference>
<keyword evidence="6" id="KW-0558">Oxidation</keyword>
<dbReference type="InterPro" id="IPR050260">
    <property type="entry name" value="FAD-bd_OxRdtase"/>
</dbReference>
<evidence type="ECO:0000256" key="3">
    <source>
        <dbReference type="ARBA" id="ARBA00022630"/>
    </source>
</evidence>
<reference evidence="10 11" key="1">
    <citation type="submission" date="2014-12" db="EMBL/GenBank/DDBJ databases">
        <title>Draft genome sequences of 29 type strains of Enterococci.</title>
        <authorList>
            <person name="Zhong Z."/>
            <person name="Sun Z."/>
            <person name="Liu W."/>
            <person name="Zhang W."/>
            <person name="Zhang H."/>
        </authorList>
    </citation>
    <scope>NUCLEOTIDE SEQUENCE [LARGE SCALE GENOMIC DNA]</scope>
    <source>
        <strain evidence="10 11">DSM 21207</strain>
    </source>
</reference>
<proteinExistence type="inferred from homology"/>
<dbReference type="Pfam" id="PF07992">
    <property type="entry name" value="Pyr_redox_2"/>
    <property type="match status" value="1"/>
</dbReference>
<evidence type="ECO:0000256" key="2">
    <source>
        <dbReference type="ARBA" id="ARBA00009130"/>
    </source>
</evidence>
<dbReference type="PRINTS" id="PR00368">
    <property type="entry name" value="FADPNR"/>
</dbReference>
<name>A0A1L8R7H2_9ENTE</name>
<dbReference type="OrthoDB" id="9802028at2"/>
<evidence type="ECO:0000256" key="4">
    <source>
        <dbReference type="ARBA" id="ARBA00022827"/>
    </source>
</evidence>
<dbReference type="AlphaFoldDB" id="A0A1L8R7H2"/>
<evidence type="ECO:0000256" key="1">
    <source>
        <dbReference type="ARBA" id="ARBA00001974"/>
    </source>
</evidence>
<comment type="similarity">
    <text evidence="2">Belongs to the class-III pyridine nucleotide-disulfide oxidoreductase family.</text>
</comment>
<comment type="cofactor">
    <cofactor evidence="1">
        <name>FAD</name>
        <dbReference type="ChEBI" id="CHEBI:57692"/>
    </cofactor>
</comment>
<dbReference type="InterPro" id="IPR036188">
    <property type="entry name" value="FAD/NAD-bd_sf"/>
</dbReference>
<dbReference type="PANTHER" id="PTHR43429">
    <property type="entry name" value="PYRIDINE NUCLEOTIDE-DISULFIDE OXIDOREDUCTASE DOMAIN-CONTAINING"/>
    <property type="match status" value="1"/>
</dbReference>
<dbReference type="GO" id="GO:0016491">
    <property type="term" value="F:oxidoreductase activity"/>
    <property type="evidence" value="ECO:0007669"/>
    <property type="project" value="UniProtKB-KW"/>
</dbReference>
<dbReference type="Pfam" id="PF02852">
    <property type="entry name" value="Pyr_redox_dim"/>
    <property type="match status" value="1"/>
</dbReference>
<comment type="caution">
    <text evidence="10">The sequence shown here is derived from an EMBL/GenBank/DDBJ whole genome shotgun (WGS) entry which is preliminary data.</text>
</comment>
<dbReference type="SUPFAM" id="SSF51905">
    <property type="entry name" value="FAD/NAD(P)-binding domain"/>
    <property type="match status" value="1"/>
</dbReference>
<sequence length="428" mass="47626">MRVVIVGGSFAGVQAALDIKQADPNAEVIVIEKQAELGFVPASLTLILQNMAASVDDLRWVTQQKLENKGIQVYTKVTCTGLLADDQIGLSTGDKLTFDRLIIATGSQQSFQQAPKKTTKIKTCKTPQDVTEILTQLKTATTVAIIGGGPVGIELAAAIADVSPHVHLFESEPHVMSHYFDLEMIQPLEDAIKNSAVTLHKETFIDTMEETKEEQVRLYFNETDLDVDLVLLANSTRPNNQMWQPLACHEDGTLQVNDYLQTSNPNIYAIGDAIKVKFRLTGESLYLSLVNNAIRTAKIASQNITGKMQKDPGTVRVSGNHWFGYFVGSVGLLEKEALLYQNEIESQHFYVPKTTITTEKIHLKVIWDRDTKVLLGAQLVAQVADFALLDQLATAIRQQQTLEEFQLSERFYQPAFRYPLAIFTQIEE</sequence>
<evidence type="ECO:0000313" key="11">
    <source>
        <dbReference type="Proteomes" id="UP000182835"/>
    </source>
</evidence>
<evidence type="ECO:0000256" key="5">
    <source>
        <dbReference type="ARBA" id="ARBA00023002"/>
    </source>
</evidence>
<keyword evidence="4" id="KW-0274">FAD</keyword>
<protein>
    <recommendedName>
        <fullName evidence="12">Pyridine nucleotide-disulfide oxidoreductase</fullName>
    </recommendedName>
</protein>
<accession>A0A1L8R7H2</accession>
<dbReference type="STRING" id="317010.RU96_GL001993"/>
<evidence type="ECO:0008006" key="12">
    <source>
        <dbReference type="Google" id="ProtNLM"/>
    </source>
</evidence>
<feature type="domain" description="Pyridine nucleotide-disulphide oxidoreductase dimerisation" evidence="8">
    <location>
        <begin position="325"/>
        <end position="414"/>
    </location>
</feature>
<dbReference type="RefSeq" id="WP_071864357.1">
    <property type="nucleotide sequence ID" value="NZ_JBHLVQ010000007.1"/>
</dbReference>
<dbReference type="Proteomes" id="UP000182835">
    <property type="component" value="Unassembled WGS sequence"/>
</dbReference>
<keyword evidence="5" id="KW-0560">Oxidoreductase</keyword>
<dbReference type="InterPro" id="IPR016156">
    <property type="entry name" value="FAD/NAD-linked_Rdtase_dimer_sf"/>
</dbReference>
<dbReference type="Gene3D" id="3.50.50.60">
    <property type="entry name" value="FAD/NAD(P)-binding domain"/>
    <property type="match status" value="2"/>
</dbReference>
<evidence type="ECO:0000256" key="6">
    <source>
        <dbReference type="ARBA" id="ARBA00023097"/>
    </source>
</evidence>
<evidence type="ECO:0000259" key="8">
    <source>
        <dbReference type="Pfam" id="PF02852"/>
    </source>
</evidence>
<evidence type="ECO:0000259" key="9">
    <source>
        <dbReference type="Pfam" id="PF07992"/>
    </source>
</evidence>
<dbReference type="InterPro" id="IPR004099">
    <property type="entry name" value="Pyr_nucl-diS_OxRdtase_dimer"/>
</dbReference>
<dbReference type="InterPro" id="IPR023753">
    <property type="entry name" value="FAD/NAD-binding_dom"/>
</dbReference>
<gene>
    <name evidence="10" type="ORF">RU96_GL001993</name>
</gene>